<keyword evidence="10 14" id="KW-0378">Hydrolase</keyword>
<dbReference type="InterPro" id="IPR002496">
    <property type="entry name" value="PRib_AMP_CycHydrolase_dom"/>
</dbReference>
<keyword evidence="8 14" id="KW-0028">Amino-acid biosynthesis</keyword>
<dbReference type="GO" id="GO:0000105">
    <property type="term" value="P:L-histidine biosynthetic process"/>
    <property type="evidence" value="ECO:0007669"/>
    <property type="project" value="UniProtKB-UniRule"/>
</dbReference>
<evidence type="ECO:0000256" key="14">
    <source>
        <dbReference type="HAMAP-Rule" id="MF_01021"/>
    </source>
</evidence>
<dbReference type="AlphaFoldDB" id="A0A9D5UCI0"/>
<sequence length="180" mass="19587">MSPARHDEAPAPGNDDRRAAGRTADPRAPRIWQDSRVPRNTAPSDQPDAAATILPADLAARLKRDADGLVAAIVQQHDTGEVLMLGWMDDEALRRTLTTGRVTFWSRSRQEYWRKGDTSGHAQWVKSVQIDCDGDALLVRADQVGAACHTGTRTCFEAGGDLGAVVGNRPQTETSEEKTQ</sequence>
<keyword evidence="9 14" id="KW-0479">Metal-binding</keyword>
<feature type="region of interest" description="Disordered" evidence="15">
    <location>
        <begin position="1"/>
        <end position="49"/>
    </location>
</feature>
<keyword evidence="18" id="KW-1185">Reference proteome</keyword>
<feature type="binding site" evidence="14">
    <location>
        <position position="135"/>
    </location>
    <ligand>
        <name>Mg(2+)</name>
        <dbReference type="ChEBI" id="CHEBI:18420"/>
    </ligand>
</feature>
<comment type="subcellular location">
    <subcellularLocation>
        <location evidence="14">Cytoplasm</location>
    </subcellularLocation>
</comment>
<dbReference type="NCBIfam" id="NF000768">
    <property type="entry name" value="PRK00051.1"/>
    <property type="match status" value="1"/>
</dbReference>
<evidence type="ECO:0000256" key="1">
    <source>
        <dbReference type="ARBA" id="ARBA00000024"/>
    </source>
</evidence>
<comment type="subunit">
    <text evidence="14">Homodimer.</text>
</comment>
<dbReference type="GO" id="GO:0008270">
    <property type="term" value="F:zinc ion binding"/>
    <property type="evidence" value="ECO:0007669"/>
    <property type="project" value="UniProtKB-UniRule"/>
</dbReference>
<comment type="caution">
    <text evidence="17">The sequence shown here is derived from an EMBL/GenBank/DDBJ whole genome shotgun (WGS) entry which is preliminary data.</text>
</comment>
<dbReference type="InterPro" id="IPR038019">
    <property type="entry name" value="PRib_AMP_CycHydrolase_sf"/>
</dbReference>
<comment type="catalytic activity">
    <reaction evidence="1 14">
        <text>1-(5-phospho-beta-D-ribosyl)-5'-AMP + H2O = 1-(5-phospho-beta-D-ribosyl)-5-[(5-phospho-beta-D-ribosylamino)methylideneamino]imidazole-4-carboxamide</text>
        <dbReference type="Rhea" id="RHEA:20049"/>
        <dbReference type="ChEBI" id="CHEBI:15377"/>
        <dbReference type="ChEBI" id="CHEBI:58435"/>
        <dbReference type="ChEBI" id="CHEBI:59457"/>
        <dbReference type="EC" id="3.5.4.19"/>
    </reaction>
</comment>
<evidence type="ECO:0000313" key="17">
    <source>
        <dbReference type="EMBL" id="MBE7702020.1"/>
    </source>
</evidence>
<dbReference type="EC" id="3.5.4.19" evidence="14"/>
<dbReference type="HAMAP" id="MF_01021">
    <property type="entry name" value="HisI"/>
    <property type="match status" value="1"/>
</dbReference>
<keyword evidence="12 14" id="KW-0460">Magnesium</keyword>
<dbReference type="InterPro" id="IPR026660">
    <property type="entry name" value="PRA-CH"/>
</dbReference>
<evidence type="ECO:0000256" key="4">
    <source>
        <dbReference type="ARBA" id="ARBA00005204"/>
    </source>
</evidence>
<evidence type="ECO:0000256" key="5">
    <source>
        <dbReference type="ARBA" id="ARBA00007731"/>
    </source>
</evidence>
<evidence type="ECO:0000256" key="12">
    <source>
        <dbReference type="ARBA" id="ARBA00022842"/>
    </source>
</evidence>
<evidence type="ECO:0000259" key="16">
    <source>
        <dbReference type="Pfam" id="PF01502"/>
    </source>
</evidence>
<comment type="similarity">
    <text evidence="14">Belongs to the PRA-CH family.</text>
</comment>
<feature type="compositionally biased region" description="Basic and acidic residues" evidence="15">
    <location>
        <begin position="1"/>
        <end position="28"/>
    </location>
</feature>
<keyword evidence="13 14" id="KW-0368">Histidine biosynthesis</keyword>
<feature type="binding site" evidence="14">
    <location>
        <position position="132"/>
    </location>
    <ligand>
        <name>Zn(2+)</name>
        <dbReference type="ChEBI" id="CHEBI:29105"/>
        <note>ligand shared between dimeric partners</note>
    </ligand>
</feature>
<protein>
    <recommendedName>
        <fullName evidence="14">Phosphoribosyl-AMP cyclohydrolase</fullName>
        <shortName evidence="14">PRA-CH</shortName>
        <ecNumber evidence="14">3.5.4.19</ecNumber>
    </recommendedName>
</protein>
<dbReference type="GO" id="GO:0004635">
    <property type="term" value="F:phosphoribosyl-AMP cyclohydrolase activity"/>
    <property type="evidence" value="ECO:0007669"/>
    <property type="project" value="UniProtKB-UniRule"/>
</dbReference>
<evidence type="ECO:0000256" key="15">
    <source>
        <dbReference type="SAM" id="MobiDB-lite"/>
    </source>
</evidence>
<evidence type="ECO:0000313" key="18">
    <source>
        <dbReference type="Proteomes" id="UP000822993"/>
    </source>
</evidence>
<dbReference type="GO" id="GO:0000287">
    <property type="term" value="F:magnesium ion binding"/>
    <property type="evidence" value="ECO:0007669"/>
    <property type="project" value="UniProtKB-UniRule"/>
</dbReference>
<gene>
    <name evidence="14 17" type="primary">hisI</name>
    <name evidence="17" type="ORF">H9623_17140</name>
</gene>
<evidence type="ECO:0000256" key="8">
    <source>
        <dbReference type="ARBA" id="ARBA00022605"/>
    </source>
</evidence>
<feature type="binding site" evidence="14">
    <location>
        <position position="133"/>
    </location>
    <ligand>
        <name>Mg(2+)</name>
        <dbReference type="ChEBI" id="CHEBI:18420"/>
    </ligand>
</feature>
<evidence type="ECO:0000256" key="9">
    <source>
        <dbReference type="ARBA" id="ARBA00022723"/>
    </source>
</evidence>
<comment type="similarity">
    <text evidence="6">In the N-terminal section; belongs to the PRA-CH family.</text>
</comment>
<comment type="pathway">
    <text evidence="4">Amino-acid biosynthesis; L-histidine biosynthesis; L-histidine from 5-phospho-alpha-D-ribose 1-diphosphate: step 2/9.</text>
</comment>
<proteinExistence type="inferred from homology"/>
<feature type="binding site" evidence="14">
    <location>
        <position position="148"/>
    </location>
    <ligand>
        <name>Zn(2+)</name>
        <dbReference type="ChEBI" id="CHEBI:29105"/>
        <note>ligand shared between dimeric partners</note>
    </ligand>
</feature>
<evidence type="ECO:0000256" key="2">
    <source>
        <dbReference type="ARBA" id="ARBA00001460"/>
    </source>
</evidence>
<dbReference type="GO" id="GO:0005737">
    <property type="term" value="C:cytoplasm"/>
    <property type="evidence" value="ECO:0007669"/>
    <property type="project" value="UniProtKB-SubCell"/>
</dbReference>
<evidence type="ECO:0000256" key="6">
    <source>
        <dbReference type="ARBA" id="ARBA00008299"/>
    </source>
</evidence>
<evidence type="ECO:0000256" key="13">
    <source>
        <dbReference type="ARBA" id="ARBA00023102"/>
    </source>
</evidence>
<organism evidence="17 18">
    <name type="scientific">Oerskovia douganii</name>
    <dbReference type="NCBI Taxonomy" id="2762210"/>
    <lineage>
        <taxon>Bacteria</taxon>
        <taxon>Bacillati</taxon>
        <taxon>Actinomycetota</taxon>
        <taxon>Actinomycetes</taxon>
        <taxon>Micrococcales</taxon>
        <taxon>Cellulomonadaceae</taxon>
        <taxon>Oerskovia</taxon>
    </lineage>
</organism>
<feature type="binding site" evidence="14">
    <location>
        <position position="131"/>
    </location>
    <ligand>
        <name>Mg(2+)</name>
        <dbReference type="ChEBI" id="CHEBI:18420"/>
    </ligand>
</feature>
<keyword evidence="7 14" id="KW-0963">Cytoplasm</keyword>
<comment type="similarity">
    <text evidence="5">In the C-terminal section; belongs to the PRA-PH family.</text>
</comment>
<dbReference type="GO" id="GO:0004636">
    <property type="term" value="F:phosphoribosyl-ATP diphosphatase activity"/>
    <property type="evidence" value="ECO:0007669"/>
    <property type="project" value="UniProtKB-EC"/>
</dbReference>
<keyword evidence="11 14" id="KW-0862">Zinc</keyword>
<dbReference type="PANTHER" id="PTHR42945">
    <property type="entry name" value="HISTIDINE BIOSYNTHESIS BIFUNCTIONAL PROTEIN"/>
    <property type="match status" value="1"/>
</dbReference>
<comment type="cofactor">
    <cofactor evidence="14">
        <name>Mg(2+)</name>
        <dbReference type="ChEBI" id="CHEBI:18420"/>
    </cofactor>
    <text evidence="14">Binds 1 Mg(2+) ion per subunit.</text>
</comment>
<comment type="function">
    <text evidence="14">Catalyzes the hydrolysis of the adenine ring of phosphoribosyl-AMP.</text>
</comment>
<dbReference type="Gene3D" id="3.10.20.810">
    <property type="entry name" value="Phosphoribosyl-AMP cyclohydrolase"/>
    <property type="match status" value="1"/>
</dbReference>
<accession>A0A9D5UCI0</accession>
<dbReference type="PANTHER" id="PTHR42945:SF11">
    <property type="entry name" value="PHOSPHORIBOSYL-AMP CYCLOHYDROLASE"/>
    <property type="match status" value="1"/>
</dbReference>
<dbReference type="Pfam" id="PF01502">
    <property type="entry name" value="PRA-CH"/>
    <property type="match status" value="1"/>
</dbReference>
<reference evidence="17 18" key="1">
    <citation type="submission" date="2020-08" db="EMBL/GenBank/DDBJ databases">
        <title>A Genomic Blueprint of the Chicken Gut Microbiome.</title>
        <authorList>
            <person name="Gilroy R."/>
            <person name="Ravi A."/>
            <person name="Getino M."/>
            <person name="Pursley I."/>
            <person name="Horton D.L."/>
            <person name="Alikhan N.-F."/>
            <person name="Baker D."/>
            <person name="Gharbi K."/>
            <person name="Hall N."/>
            <person name="Watson M."/>
            <person name="Adriaenssens E.M."/>
            <person name="Foster-Nyarko E."/>
            <person name="Jarju S."/>
            <person name="Secka A."/>
            <person name="Antonio M."/>
            <person name="Oren A."/>
            <person name="Chaudhuri R."/>
            <person name="La Ragione R.M."/>
            <person name="Hildebrand F."/>
            <person name="Pallen M.J."/>
        </authorList>
    </citation>
    <scope>NUCLEOTIDE SEQUENCE [LARGE SCALE GENOMIC DNA]</scope>
    <source>
        <strain evidence="17 18">Sa1BUA8</strain>
    </source>
</reference>
<comment type="cofactor">
    <cofactor evidence="14">
        <name>Zn(2+)</name>
        <dbReference type="ChEBI" id="CHEBI:29105"/>
    </cofactor>
    <text evidence="14">Binds 1 zinc ion per subunit.</text>
</comment>
<dbReference type="Proteomes" id="UP000822993">
    <property type="component" value="Unassembled WGS sequence"/>
</dbReference>
<comment type="catalytic activity">
    <reaction evidence="2">
        <text>1-(5-phospho-beta-D-ribosyl)-ATP + H2O = 1-(5-phospho-beta-D-ribosyl)-5'-AMP + diphosphate + H(+)</text>
        <dbReference type="Rhea" id="RHEA:22828"/>
        <dbReference type="ChEBI" id="CHEBI:15377"/>
        <dbReference type="ChEBI" id="CHEBI:15378"/>
        <dbReference type="ChEBI" id="CHEBI:33019"/>
        <dbReference type="ChEBI" id="CHEBI:59457"/>
        <dbReference type="ChEBI" id="CHEBI:73183"/>
        <dbReference type="EC" id="3.6.1.31"/>
    </reaction>
</comment>
<evidence type="ECO:0000256" key="3">
    <source>
        <dbReference type="ARBA" id="ARBA00005169"/>
    </source>
</evidence>
<dbReference type="FunFam" id="3.10.20.810:FF:000001">
    <property type="entry name" value="Histidine biosynthesis bifunctional protein HisIE"/>
    <property type="match status" value="1"/>
</dbReference>
<dbReference type="SUPFAM" id="SSF141734">
    <property type="entry name" value="HisI-like"/>
    <property type="match status" value="1"/>
</dbReference>
<feature type="domain" description="Phosphoribosyl-AMP cyclohydrolase" evidence="16">
    <location>
        <begin position="84"/>
        <end position="157"/>
    </location>
</feature>
<feature type="binding site" evidence="14">
    <location>
        <position position="155"/>
    </location>
    <ligand>
        <name>Zn(2+)</name>
        <dbReference type="ChEBI" id="CHEBI:29105"/>
        <note>ligand shared between dimeric partners</note>
    </ligand>
</feature>
<evidence type="ECO:0000256" key="7">
    <source>
        <dbReference type="ARBA" id="ARBA00022490"/>
    </source>
</evidence>
<comment type="pathway">
    <text evidence="3 14">Amino-acid biosynthesis; L-histidine biosynthesis; L-histidine from 5-phospho-alpha-D-ribose 1-diphosphate: step 3/9.</text>
</comment>
<dbReference type="EMBL" id="JACSPN010000030">
    <property type="protein sequence ID" value="MBE7702020.1"/>
    <property type="molecule type" value="Genomic_DNA"/>
</dbReference>
<evidence type="ECO:0000256" key="11">
    <source>
        <dbReference type="ARBA" id="ARBA00022833"/>
    </source>
</evidence>
<evidence type="ECO:0000256" key="10">
    <source>
        <dbReference type="ARBA" id="ARBA00022801"/>
    </source>
</evidence>
<name>A0A9D5UCI0_9CELL</name>